<dbReference type="SMART" id="SM00490">
    <property type="entry name" value="HELICc"/>
    <property type="match status" value="1"/>
</dbReference>
<dbReference type="EC" id="3.6.4.13" evidence="1"/>
<dbReference type="InterPro" id="IPR001650">
    <property type="entry name" value="Helicase_C-like"/>
</dbReference>
<reference evidence="10 11" key="1">
    <citation type="submission" date="2024-08" db="EMBL/GenBank/DDBJ databases">
        <title>Gnathostoma spinigerum genome.</title>
        <authorList>
            <person name="Gonzalez-Bertolin B."/>
            <person name="Monzon S."/>
            <person name="Zaballos A."/>
            <person name="Jimenez P."/>
            <person name="Dekumyoy P."/>
            <person name="Varona S."/>
            <person name="Cuesta I."/>
            <person name="Sumanam S."/>
            <person name="Adisakwattana P."/>
            <person name="Gasser R.B."/>
            <person name="Hernandez-Gonzalez A."/>
            <person name="Young N.D."/>
            <person name="Perteguer M.J."/>
        </authorList>
    </citation>
    <scope>NUCLEOTIDE SEQUENCE [LARGE SCALE GENOMIC DNA]</scope>
    <source>
        <strain evidence="10">AL3</strain>
        <tissue evidence="10">Liver</tissue>
    </source>
</reference>
<dbReference type="Gene3D" id="1.20.120.1080">
    <property type="match status" value="1"/>
</dbReference>
<evidence type="ECO:0000256" key="6">
    <source>
        <dbReference type="ARBA" id="ARBA00047984"/>
    </source>
</evidence>
<comment type="catalytic activity">
    <reaction evidence="6">
        <text>ATP + H2O = ADP + phosphate + H(+)</text>
        <dbReference type="Rhea" id="RHEA:13065"/>
        <dbReference type="ChEBI" id="CHEBI:15377"/>
        <dbReference type="ChEBI" id="CHEBI:15378"/>
        <dbReference type="ChEBI" id="CHEBI:30616"/>
        <dbReference type="ChEBI" id="CHEBI:43474"/>
        <dbReference type="ChEBI" id="CHEBI:456216"/>
        <dbReference type="EC" id="3.6.4.13"/>
    </reaction>
</comment>
<dbReference type="Gene3D" id="3.40.50.300">
    <property type="entry name" value="P-loop containing nucleotide triphosphate hydrolases"/>
    <property type="match status" value="2"/>
</dbReference>
<protein>
    <recommendedName>
        <fullName evidence="1">RNA helicase</fullName>
        <ecNumber evidence="1">3.6.4.13</ecNumber>
    </recommendedName>
</protein>
<evidence type="ECO:0000259" key="9">
    <source>
        <dbReference type="PROSITE" id="PS51194"/>
    </source>
</evidence>
<dbReference type="PANTHER" id="PTHR18934:SF118">
    <property type="entry name" value="ATP-DEPENDENT RNA HELICASE DHX33"/>
    <property type="match status" value="1"/>
</dbReference>
<dbReference type="EMBL" id="JBGFUD010003764">
    <property type="protein sequence ID" value="MFH4979026.1"/>
    <property type="molecule type" value="Genomic_DNA"/>
</dbReference>
<feature type="compositionally biased region" description="Polar residues" evidence="7">
    <location>
        <begin position="1"/>
        <end position="11"/>
    </location>
</feature>
<evidence type="ECO:0000313" key="11">
    <source>
        <dbReference type="Proteomes" id="UP001608902"/>
    </source>
</evidence>
<dbReference type="InterPro" id="IPR014001">
    <property type="entry name" value="Helicase_ATP-bd"/>
</dbReference>
<dbReference type="InterPro" id="IPR011709">
    <property type="entry name" value="DEAD-box_helicase_OB_fold"/>
</dbReference>
<keyword evidence="4" id="KW-0347">Helicase</keyword>
<dbReference type="Pfam" id="PF00271">
    <property type="entry name" value="Helicase_C"/>
    <property type="match status" value="1"/>
</dbReference>
<dbReference type="Pfam" id="PF04408">
    <property type="entry name" value="WHD_HA2"/>
    <property type="match status" value="1"/>
</dbReference>
<feature type="domain" description="Helicase ATP-binding" evidence="8">
    <location>
        <begin position="59"/>
        <end position="226"/>
    </location>
</feature>
<dbReference type="InterPro" id="IPR027417">
    <property type="entry name" value="P-loop_NTPase"/>
</dbReference>
<dbReference type="GO" id="GO:0003724">
    <property type="term" value="F:RNA helicase activity"/>
    <property type="evidence" value="ECO:0007669"/>
    <property type="project" value="UniProtKB-EC"/>
</dbReference>
<feature type="region of interest" description="Disordered" evidence="7">
    <location>
        <begin position="1"/>
        <end position="50"/>
    </location>
</feature>
<dbReference type="InterPro" id="IPR002464">
    <property type="entry name" value="DNA/RNA_helicase_DEAH_CS"/>
</dbReference>
<organism evidence="10 11">
    <name type="scientific">Gnathostoma spinigerum</name>
    <dbReference type="NCBI Taxonomy" id="75299"/>
    <lineage>
        <taxon>Eukaryota</taxon>
        <taxon>Metazoa</taxon>
        <taxon>Ecdysozoa</taxon>
        <taxon>Nematoda</taxon>
        <taxon>Chromadorea</taxon>
        <taxon>Rhabditida</taxon>
        <taxon>Spirurina</taxon>
        <taxon>Gnathostomatomorpha</taxon>
        <taxon>Gnathostomatoidea</taxon>
        <taxon>Gnathostomatidae</taxon>
        <taxon>Gnathostoma</taxon>
    </lineage>
</organism>
<evidence type="ECO:0000256" key="3">
    <source>
        <dbReference type="ARBA" id="ARBA00022801"/>
    </source>
</evidence>
<name>A0ABD6EH31_9BILA</name>
<dbReference type="AlphaFoldDB" id="A0ABD6EH31"/>
<evidence type="ECO:0000259" key="8">
    <source>
        <dbReference type="PROSITE" id="PS51192"/>
    </source>
</evidence>
<dbReference type="PROSITE" id="PS51192">
    <property type="entry name" value="HELICASE_ATP_BIND_1"/>
    <property type="match status" value="1"/>
</dbReference>
<dbReference type="Proteomes" id="UP001608902">
    <property type="component" value="Unassembled WGS sequence"/>
</dbReference>
<dbReference type="PANTHER" id="PTHR18934">
    <property type="entry name" value="ATP-DEPENDENT RNA HELICASE"/>
    <property type="match status" value="1"/>
</dbReference>
<dbReference type="Pfam" id="PF21010">
    <property type="entry name" value="HA2_C"/>
    <property type="match status" value="1"/>
</dbReference>
<dbReference type="InterPro" id="IPR007502">
    <property type="entry name" value="Helicase-assoc_dom"/>
</dbReference>
<dbReference type="Pfam" id="PF07717">
    <property type="entry name" value="OB_NTP_bind"/>
    <property type="match status" value="1"/>
</dbReference>
<gene>
    <name evidence="10" type="ORF">AB6A40_005735</name>
</gene>
<dbReference type="PROSITE" id="PS00690">
    <property type="entry name" value="DEAH_ATP_HELICASE"/>
    <property type="match status" value="1"/>
</dbReference>
<dbReference type="InterPro" id="IPR011545">
    <property type="entry name" value="DEAD/DEAH_box_helicase_dom"/>
</dbReference>
<dbReference type="PROSITE" id="PS51194">
    <property type="entry name" value="HELICASE_CTER"/>
    <property type="match status" value="1"/>
</dbReference>
<keyword evidence="5" id="KW-0067">ATP-binding</keyword>
<evidence type="ECO:0000256" key="2">
    <source>
        <dbReference type="ARBA" id="ARBA00022741"/>
    </source>
</evidence>
<dbReference type="SUPFAM" id="SSF52540">
    <property type="entry name" value="P-loop containing nucleoside triphosphate hydrolases"/>
    <property type="match status" value="1"/>
</dbReference>
<evidence type="ECO:0000256" key="4">
    <source>
        <dbReference type="ARBA" id="ARBA00022806"/>
    </source>
</evidence>
<evidence type="ECO:0000313" key="10">
    <source>
        <dbReference type="EMBL" id="MFH4979026.1"/>
    </source>
</evidence>
<keyword evidence="3" id="KW-0378">Hydrolase</keyword>
<keyword evidence="11" id="KW-1185">Reference proteome</keyword>
<dbReference type="InterPro" id="IPR048333">
    <property type="entry name" value="HA2_WH"/>
</dbReference>
<dbReference type="SMART" id="SM00487">
    <property type="entry name" value="DEXDc"/>
    <property type="match status" value="1"/>
</dbReference>
<feature type="domain" description="Helicase C-terminal" evidence="9">
    <location>
        <begin position="250"/>
        <end position="424"/>
    </location>
</feature>
<dbReference type="CDD" id="cd18791">
    <property type="entry name" value="SF2_C_RHA"/>
    <property type="match status" value="1"/>
</dbReference>
<evidence type="ECO:0000256" key="7">
    <source>
        <dbReference type="SAM" id="MobiDB-lite"/>
    </source>
</evidence>
<keyword evidence="2" id="KW-0547">Nucleotide-binding</keyword>
<accession>A0ABD6EH31</accession>
<dbReference type="Pfam" id="PF00270">
    <property type="entry name" value="DEAD"/>
    <property type="match status" value="1"/>
</dbReference>
<evidence type="ECO:0000256" key="5">
    <source>
        <dbReference type="ARBA" id="ARBA00022840"/>
    </source>
</evidence>
<dbReference type="GO" id="GO:0005524">
    <property type="term" value="F:ATP binding"/>
    <property type="evidence" value="ECO:0007669"/>
    <property type="project" value="UniProtKB-KW"/>
</dbReference>
<dbReference type="SMART" id="SM00847">
    <property type="entry name" value="HA2"/>
    <property type="match status" value="1"/>
</dbReference>
<evidence type="ECO:0000256" key="1">
    <source>
        <dbReference type="ARBA" id="ARBA00012552"/>
    </source>
</evidence>
<comment type="caution">
    <text evidence="10">The sequence shown here is derived from an EMBL/GenBank/DDBJ whole genome shotgun (WGS) entry which is preliminary data.</text>
</comment>
<proteinExistence type="predicted"/>
<dbReference type="GO" id="GO:0016787">
    <property type="term" value="F:hydrolase activity"/>
    <property type="evidence" value="ECO:0007669"/>
    <property type="project" value="UniProtKB-KW"/>
</dbReference>
<sequence length="686" mass="77593">MSQTDSTNNIAKESESVDERHKKRSPPRYKPSVRDSGSSHRKRFRRSTLPIDGVKEELTARIRSSATCIIAGETGSGKSTQVPQFCIDGGLCGNGLVAITQPRRVAAITLAKRVAMERKSEVGEEVGYKVRFENFESDETKIVYGTDGIFLREALHDSILSRYSVIIVDEAHERSVHTDVLLYVLNLCQNQRKNTENPLKLIIMSATLDTDIFSIYFHEAPVYLIQGRNYPVEIFYGNSLTSHEDYVFNALVTVFQLHQSEPLDFDILVFLTGQEEIESACKKVMEASKLLPGGIIALPLYAGLSPSAQMRVFEPVNEPDTRKVVFSTNIAETSVTIPGIRIVIDTGKIKMRTFLEDRRIDVLRVENISKASAIQRAGRAGREQAGKCYRLYSEKHYQSLETTTKPEILRSNLTTVLLELCRMGMHRLSNLSNFITPPSDSALNSAILQLKLLEALRPLEKKDRYSLSDLGYKLAEFPIDPALARVLLAAGSNECLEEALTVVSFMSADNVFLISSSQRDSVNVARQKFEAAEGDHFTLLNIYKGYRAARRDKSKREWCSANFLNERVLDTIFKIRKQLREICKKNNLTLQSCGMERIKLRKAMCEGLFMNACEYDRTNDCYNLIGSAKMRIKIHPSSCLSRSRPSAFIFTDLVRTSDLYARDITVIDDQWVKEVLMKKKHIINKM</sequence>
<dbReference type="FunFam" id="3.40.50.300:FF:000145">
    <property type="entry name" value="probable ATP-dependent RNA helicase DHX40"/>
    <property type="match status" value="1"/>
</dbReference>
<dbReference type="GO" id="GO:0005730">
    <property type="term" value="C:nucleolus"/>
    <property type="evidence" value="ECO:0007669"/>
    <property type="project" value="UniProtKB-ARBA"/>
</dbReference>